<dbReference type="GO" id="GO:0046872">
    <property type="term" value="F:metal ion binding"/>
    <property type="evidence" value="ECO:0007669"/>
    <property type="project" value="UniProtKB-KW"/>
</dbReference>
<gene>
    <name evidence="12" type="ORF">A6M21_05010</name>
</gene>
<reference evidence="12 13" key="1">
    <citation type="submission" date="2016-04" db="EMBL/GenBank/DDBJ databases">
        <authorList>
            <person name="Evans L.H."/>
            <person name="Alamgir A."/>
            <person name="Owens N."/>
            <person name="Weber N.D."/>
            <person name="Virtaneva K."/>
            <person name="Barbian K."/>
            <person name="Babar A."/>
            <person name="Rosenke K."/>
        </authorList>
    </citation>
    <scope>NUCLEOTIDE SEQUENCE [LARGE SCALE GENOMIC DNA]</scope>
    <source>
        <strain evidence="12 13">LMa1</strain>
    </source>
</reference>
<comment type="cofactor">
    <cofactor evidence="2">
        <name>[4Fe-4S] cluster</name>
        <dbReference type="ChEBI" id="CHEBI:49883"/>
    </cofactor>
</comment>
<protein>
    <submittedName>
        <fullName evidence="12">NADH:flavin oxidoreductase</fullName>
    </submittedName>
</protein>
<dbReference type="Gene3D" id="3.50.50.60">
    <property type="entry name" value="FAD/NAD(P)-binding domain"/>
    <property type="match status" value="1"/>
</dbReference>
<dbReference type="InterPro" id="IPR051793">
    <property type="entry name" value="NADH:flavin_oxidoreductase"/>
</dbReference>
<dbReference type="GO" id="GO:0010181">
    <property type="term" value="F:FMN binding"/>
    <property type="evidence" value="ECO:0007669"/>
    <property type="project" value="InterPro"/>
</dbReference>
<dbReference type="Pfam" id="PF07992">
    <property type="entry name" value="Pyr_redox_2"/>
    <property type="match status" value="1"/>
</dbReference>
<dbReference type="GO" id="GO:0016491">
    <property type="term" value="F:oxidoreductase activity"/>
    <property type="evidence" value="ECO:0007669"/>
    <property type="project" value="UniProtKB-KW"/>
</dbReference>
<dbReference type="InterPro" id="IPR013785">
    <property type="entry name" value="Aldolase_TIM"/>
</dbReference>
<evidence type="ECO:0000313" key="13">
    <source>
        <dbReference type="Proteomes" id="UP000078532"/>
    </source>
</evidence>
<evidence type="ECO:0000256" key="7">
    <source>
        <dbReference type="ARBA" id="ARBA00023002"/>
    </source>
</evidence>
<keyword evidence="7" id="KW-0560">Oxidoreductase</keyword>
<dbReference type="SUPFAM" id="SSF51971">
    <property type="entry name" value="Nucleotide-binding domain"/>
    <property type="match status" value="1"/>
</dbReference>
<accession>A0A1B7LHR3</accession>
<keyword evidence="8" id="KW-0408">Iron</keyword>
<evidence type="ECO:0000256" key="9">
    <source>
        <dbReference type="ARBA" id="ARBA00023014"/>
    </source>
</evidence>
<keyword evidence="6" id="KW-0479">Metal-binding</keyword>
<dbReference type="PRINTS" id="PR00368">
    <property type="entry name" value="FADPNR"/>
</dbReference>
<dbReference type="InterPro" id="IPR036188">
    <property type="entry name" value="FAD/NAD-bd_sf"/>
</dbReference>
<evidence type="ECO:0000256" key="5">
    <source>
        <dbReference type="ARBA" id="ARBA00022643"/>
    </source>
</evidence>
<dbReference type="OrthoDB" id="9772736at2"/>
<evidence type="ECO:0000256" key="3">
    <source>
        <dbReference type="ARBA" id="ARBA00011048"/>
    </source>
</evidence>
<keyword evidence="5" id="KW-0288">FMN</keyword>
<comment type="similarity">
    <text evidence="3">In the N-terminal section; belongs to the NADH:flavin oxidoreductase/NADH oxidase family.</text>
</comment>
<dbReference type="SUPFAM" id="SSF51905">
    <property type="entry name" value="FAD/NAD(P)-binding domain"/>
    <property type="match status" value="1"/>
</dbReference>
<evidence type="ECO:0000256" key="2">
    <source>
        <dbReference type="ARBA" id="ARBA00001966"/>
    </source>
</evidence>
<dbReference type="SUPFAM" id="SSF51395">
    <property type="entry name" value="FMN-linked oxidoreductases"/>
    <property type="match status" value="1"/>
</dbReference>
<dbReference type="PRINTS" id="PR00469">
    <property type="entry name" value="PNDRDTASEII"/>
</dbReference>
<dbReference type="RefSeq" id="WP_066666580.1">
    <property type="nucleotide sequence ID" value="NZ_LYVF01000047.1"/>
</dbReference>
<sequence length="661" mass="70469">MLLFSPVKVGSLQLKNRLVMPAMHLGYCRDGEVSTRLVDFYARRAEGGAGLIIVGGCAVDEHGYPSMISAAGDRYIPGLARLAAAIKEGGSASAAQLFQPGRYSYAYLEGIEPVAPSALASRLTGRRPRELTTGEIHRLIDAFARAAFRVKQAGFDAVEVIASAGYLISQFLSPLTNQRQDEFGGDPARRMHFGLSVARRVREAVGAEFPVIFRISGHEFMSGGNTTEEIILFCRQLEDCGVDMFNVTGGWHETPVPQITMDVPRGAFVYLARQIRQAVSVPVTACNRINHPALAEKILSDGSADLVGMARALIADPDLPEKARTGKWEEIRPCIGCNQGCLDAVFGRRDVCCLVNPRAGRESAHRLQPALRAKRVLVVGGGPAGMEAARVAAVRGHRVTLWEKSGRLGGQLNLAAVPPGRGEFKTLVGYLCGQLDRLGVEVCLNREATAENVTAGGFDAVVVAAGAQPAVPQIPGVHRPHVVQAHDLLAGRVTAGRRVVVAGGGAVGCETALFLASRGTLDAAAFYFLAVNRAEQMEKLLALATCGAGEVTLLARSAVGKDIGQSTRWVIMQSLHRFGVRVISEAGIVSIDEDGVLYRKGEREKKVPADTVVLAAGSLANSMLGEELKEKVREIYVVGDAIAPRHAMEAIAEGFCAGEVL</sequence>
<evidence type="ECO:0000256" key="1">
    <source>
        <dbReference type="ARBA" id="ARBA00001917"/>
    </source>
</evidence>
<dbReference type="Proteomes" id="UP000078532">
    <property type="component" value="Unassembled WGS sequence"/>
</dbReference>
<dbReference type="InterPro" id="IPR001155">
    <property type="entry name" value="OxRdtase_FMN_N"/>
</dbReference>
<keyword evidence="13" id="KW-1185">Reference proteome</keyword>
<feature type="domain" description="NADH:flavin oxidoreductase/NADH oxidase N-terminal" evidence="10">
    <location>
        <begin position="3"/>
        <end position="326"/>
    </location>
</feature>
<name>A0A1B7LHR3_9FIRM</name>
<dbReference type="EMBL" id="LYVF01000047">
    <property type="protein sequence ID" value="OAT85840.1"/>
    <property type="molecule type" value="Genomic_DNA"/>
</dbReference>
<dbReference type="CDD" id="cd02803">
    <property type="entry name" value="OYE_like_FMN_family"/>
    <property type="match status" value="1"/>
</dbReference>
<comment type="caution">
    <text evidence="12">The sequence shown here is derived from an EMBL/GenBank/DDBJ whole genome shotgun (WGS) entry which is preliminary data.</text>
</comment>
<evidence type="ECO:0000256" key="6">
    <source>
        <dbReference type="ARBA" id="ARBA00022723"/>
    </source>
</evidence>
<dbReference type="AlphaFoldDB" id="A0A1B7LHR3"/>
<dbReference type="Pfam" id="PF00724">
    <property type="entry name" value="Oxidored_FMN"/>
    <property type="match status" value="1"/>
</dbReference>
<dbReference type="PANTHER" id="PTHR42917">
    <property type="entry name" value="2,4-DIENOYL-COA REDUCTASE"/>
    <property type="match status" value="1"/>
</dbReference>
<organism evidence="12 13">
    <name type="scientific">Desulfotomaculum copahuensis</name>
    <dbReference type="NCBI Taxonomy" id="1838280"/>
    <lineage>
        <taxon>Bacteria</taxon>
        <taxon>Bacillati</taxon>
        <taxon>Bacillota</taxon>
        <taxon>Clostridia</taxon>
        <taxon>Eubacteriales</taxon>
        <taxon>Desulfotomaculaceae</taxon>
        <taxon>Desulfotomaculum</taxon>
    </lineage>
</organism>
<feature type="domain" description="FAD/NAD(P)-binding" evidence="11">
    <location>
        <begin position="375"/>
        <end position="654"/>
    </location>
</feature>
<dbReference type="Gene3D" id="3.40.50.720">
    <property type="entry name" value="NAD(P)-binding Rossmann-like Domain"/>
    <property type="match status" value="1"/>
</dbReference>
<evidence type="ECO:0000256" key="8">
    <source>
        <dbReference type="ARBA" id="ARBA00023004"/>
    </source>
</evidence>
<dbReference type="InterPro" id="IPR023753">
    <property type="entry name" value="FAD/NAD-binding_dom"/>
</dbReference>
<keyword evidence="9" id="KW-0411">Iron-sulfur</keyword>
<dbReference type="GO" id="GO:0051536">
    <property type="term" value="F:iron-sulfur cluster binding"/>
    <property type="evidence" value="ECO:0007669"/>
    <property type="project" value="UniProtKB-KW"/>
</dbReference>
<dbReference type="PANTHER" id="PTHR42917:SF2">
    <property type="entry name" value="2,4-DIENOYL-COA REDUCTASE [(2E)-ENOYL-COA-PRODUCING]"/>
    <property type="match status" value="1"/>
</dbReference>
<evidence type="ECO:0000259" key="11">
    <source>
        <dbReference type="Pfam" id="PF07992"/>
    </source>
</evidence>
<proteinExistence type="inferred from homology"/>
<dbReference type="STRING" id="1838280.A6M21_05010"/>
<keyword evidence="4" id="KW-0285">Flavoprotein</keyword>
<evidence type="ECO:0000259" key="10">
    <source>
        <dbReference type="Pfam" id="PF00724"/>
    </source>
</evidence>
<evidence type="ECO:0000313" key="12">
    <source>
        <dbReference type="EMBL" id="OAT85840.1"/>
    </source>
</evidence>
<dbReference type="Gene3D" id="3.20.20.70">
    <property type="entry name" value="Aldolase class I"/>
    <property type="match status" value="1"/>
</dbReference>
<evidence type="ECO:0000256" key="4">
    <source>
        <dbReference type="ARBA" id="ARBA00022630"/>
    </source>
</evidence>
<comment type="cofactor">
    <cofactor evidence="1">
        <name>FMN</name>
        <dbReference type="ChEBI" id="CHEBI:58210"/>
    </cofactor>
</comment>